<dbReference type="GO" id="GO:0005524">
    <property type="term" value="F:ATP binding"/>
    <property type="evidence" value="ECO:0007669"/>
    <property type="project" value="InterPro"/>
</dbReference>
<feature type="transmembrane region" description="Helical" evidence="1">
    <location>
        <begin position="697"/>
        <end position="716"/>
    </location>
</feature>
<dbReference type="Proteomes" id="UP000184245">
    <property type="component" value="Unassembled WGS sequence"/>
</dbReference>
<dbReference type="GO" id="GO:0003677">
    <property type="term" value="F:DNA binding"/>
    <property type="evidence" value="ECO:0007669"/>
    <property type="project" value="InterPro"/>
</dbReference>
<keyword evidence="1" id="KW-0812">Transmembrane</keyword>
<name>A0A1M4ZFT6_9CLOT</name>
<keyword evidence="4" id="KW-1185">Reference proteome</keyword>
<dbReference type="CDD" id="cd18785">
    <property type="entry name" value="SF2_C"/>
    <property type="match status" value="1"/>
</dbReference>
<dbReference type="EMBL" id="FQVI01000015">
    <property type="protein sequence ID" value="SHF16909.1"/>
    <property type="molecule type" value="Genomic_DNA"/>
</dbReference>
<accession>A0A1M4ZFT6</accession>
<dbReference type="GO" id="GO:0016787">
    <property type="term" value="F:hydrolase activity"/>
    <property type="evidence" value="ECO:0007669"/>
    <property type="project" value="InterPro"/>
</dbReference>
<feature type="domain" description="Helicase ATP-binding" evidence="2">
    <location>
        <begin position="25"/>
        <end position="195"/>
    </location>
</feature>
<dbReference type="Pfam" id="PF04851">
    <property type="entry name" value="ResIII"/>
    <property type="match status" value="1"/>
</dbReference>
<dbReference type="SMART" id="SM00487">
    <property type="entry name" value="DEXDc"/>
    <property type="match status" value="1"/>
</dbReference>
<gene>
    <name evidence="3" type="ORF">SAMN02745158_02738</name>
</gene>
<keyword evidence="1" id="KW-0472">Membrane</keyword>
<dbReference type="AlphaFoldDB" id="A0A1M4ZFT6"/>
<proteinExistence type="predicted"/>
<dbReference type="GO" id="GO:0005829">
    <property type="term" value="C:cytosol"/>
    <property type="evidence" value="ECO:0007669"/>
    <property type="project" value="TreeGrafter"/>
</dbReference>
<dbReference type="RefSeq" id="WP_072852676.1">
    <property type="nucleotide sequence ID" value="NZ_FQVI01000015.1"/>
</dbReference>
<dbReference type="STRING" id="1122155.SAMN02745158_02738"/>
<dbReference type="InterPro" id="IPR014001">
    <property type="entry name" value="Helicase_ATP-bd"/>
</dbReference>
<dbReference type="PROSITE" id="PS51192">
    <property type="entry name" value="HELICASE_ATP_BIND_1"/>
    <property type="match status" value="1"/>
</dbReference>
<dbReference type="InterPro" id="IPR050742">
    <property type="entry name" value="Helicase_Restrict-Modif_Enz"/>
</dbReference>
<dbReference type="OrthoDB" id="9802848at2"/>
<dbReference type="SUPFAM" id="SSF52540">
    <property type="entry name" value="P-loop containing nucleoside triphosphate hydrolases"/>
    <property type="match status" value="2"/>
</dbReference>
<dbReference type="PANTHER" id="PTHR47396:SF1">
    <property type="entry name" value="ATP-DEPENDENT HELICASE IRC3-RELATED"/>
    <property type="match status" value="1"/>
</dbReference>
<dbReference type="Gene3D" id="3.40.50.300">
    <property type="entry name" value="P-loop containing nucleotide triphosphate hydrolases"/>
    <property type="match status" value="2"/>
</dbReference>
<evidence type="ECO:0000259" key="2">
    <source>
        <dbReference type="PROSITE" id="PS51192"/>
    </source>
</evidence>
<dbReference type="InterPro" id="IPR006935">
    <property type="entry name" value="Helicase/UvrB_N"/>
</dbReference>
<dbReference type="InterPro" id="IPR027417">
    <property type="entry name" value="P-loop_NTPase"/>
</dbReference>
<evidence type="ECO:0000256" key="1">
    <source>
        <dbReference type="SAM" id="Phobius"/>
    </source>
</evidence>
<evidence type="ECO:0000313" key="3">
    <source>
        <dbReference type="EMBL" id="SHF16909.1"/>
    </source>
</evidence>
<organism evidence="3 4">
    <name type="scientific">Lactonifactor longoviformis DSM 17459</name>
    <dbReference type="NCBI Taxonomy" id="1122155"/>
    <lineage>
        <taxon>Bacteria</taxon>
        <taxon>Bacillati</taxon>
        <taxon>Bacillota</taxon>
        <taxon>Clostridia</taxon>
        <taxon>Eubacteriales</taxon>
        <taxon>Clostridiaceae</taxon>
        <taxon>Lactonifactor</taxon>
    </lineage>
</organism>
<evidence type="ECO:0000313" key="4">
    <source>
        <dbReference type="Proteomes" id="UP000184245"/>
    </source>
</evidence>
<protein>
    <submittedName>
        <fullName evidence="3">Type III restriction enzyme, res subunit</fullName>
    </submittedName>
</protein>
<sequence>MNVYEDILEFKGTWRKYQRRVLESAEMYRNDGKIHVVAPPGSGKTTLGIELIRRLGEPCLILSPAIVIREQWLERVREAFLCGSGYDKAILSNQIQAPGLITSITYQSLYSAVSKGKEEEDSLDYADFDLLHTVRNRGIRTICLDECHHLRSEWWKALEEFVRELKDVYIIALTATPPYDSTPLEWERYSRLCGPIDEEILVPELVREGSLCPHQDYVYFNYPTREEQKTVRSFRKRVDETIKRLMSDELFVSAISGHRGIGDYAACADTLLENPPYLSSLLIFFQEKGIPYSRKWLKLLGVTHLPRMNPKWMEILLQGFLYEDTDSYPCEEGYREELLKELKRAKLIERKKVGLVMNQAIEKLLITSKGKLNSIQDIVISEHQTLGRELRLLILTDYIRKEYIPALGNPGQAADSIGVLPIFEMLRRNLPQELRLGILCGSMVILPSEAVPYLKELADRQTVGKVTVTGKELADKEGTTLGYTEVVIGGKKHTATLLVTKILEAGYMQVLVGTKSLLGEGWDSPCINSLILASFVGSYVLSNQMRGRAVRVMPGHQEKTSNIWHLVCLEGPEESQDYIALKRRMEGFLGLNYTENTIENGVERLTAIKEPFTPERVEEINETMRKMAENRACLKEKWEKALVIFDKPEVADECRIPKEKLAPGLLLYNIIGAQLLCLLLEVCNSVFYFYARGQGGTSLHALFFLLCSAVCLMGLIRYGGKLARIFTPCRRLQSIGNGIQKALIQGGYIVSETKVAVQEQDGVLFYAWLKGGTAREKDIFASCLSEFLGVVDNQRYLLHAGQQRRRGEQWFPVPSLFSKSKEEASLFHRAVMPSIGNYKLIYTRTPEGRRILLKARCYSYANRSDRIIHRDKKIKNALE</sequence>
<feature type="transmembrane region" description="Helical" evidence="1">
    <location>
        <begin position="665"/>
        <end position="691"/>
    </location>
</feature>
<keyword evidence="1" id="KW-1133">Transmembrane helix</keyword>
<dbReference type="PANTHER" id="PTHR47396">
    <property type="entry name" value="TYPE I RESTRICTION ENZYME ECOKI R PROTEIN"/>
    <property type="match status" value="1"/>
</dbReference>
<reference evidence="3 4" key="1">
    <citation type="submission" date="2016-11" db="EMBL/GenBank/DDBJ databases">
        <authorList>
            <person name="Jaros S."/>
            <person name="Januszkiewicz K."/>
            <person name="Wedrychowicz H."/>
        </authorList>
    </citation>
    <scope>NUCLEOTIDE SEQUENCE [LARGE SCALE GENOMIC DNA]</scope>
    <source>
        <strain evidence="3 4">DSM 17459</strain>
    </source>
</reference>